<proteinExistence type="predicted"/>
<evidence type="ECO:0000256" key="2">
    <source>
        <dbReference type="ARBA" id="ARBA00022692"/>
    </source>
</evidence>
<evidence type="ECO:0000313" key="8">
    <source>
        <dbReference type="Proteomes" id="UP001152622"/>
    </source>
</evidence>
<dbReference type="GO" id="GO:0007189">
    <property type="term" value="P:adenylate cyclase-activating G protein-coupled receptor signaling pathway"/>
    <property type="evidence" value="ECO:0007669"/>
    <property type="project" value="TreeGrafter"/>
</dbReference>
<gene>
    <name evidence="7" type="ORF">SKAU_G00099500</name>
</gene>
<feature type="transmembrane region" description="Helical" evidence="5">
    <location>
        <begin position="187"/>
        <end position="209"/>
    </location>
</feature>
<evidence type="ECO:0000256" key="5">
    <source>
        <dbReference type="SAM" id="Phobius"/>
    </source>
</evidence>
<evidence type="ECO:0000313" key="7">
    <source>
        <dbReference type="EMBL" id="KAJ8369922.1"/>
    </source>
</evidence>
<dbReference type="OrthoDB" id="283575at2759"/>
<evidence type="ECO:0000256" key="4">
    <source>
        <dbReference type="ARBA" id="ARBA00023136"/>
    </source>
</evidence>
<evidence type="ECO:0000259" key="6">
    <source>
        <dbReference type="PROSITE" id="PS50261"/>
    </source>
</evidence>
<feature type="transmembrane region" description="Helical" evidence="5">
    <location>
        <begin position="221"/>
        <end position="242"/>
    </location>
</feature>
<protein>
    <recommendedName>
        <fullName evidence="6">G-protein coupled receptors family 2 profile 2 domain-containing protein</fullName>
    </recommendedName>
</protein>
<feature type="transmembrane region" description="Helical" evidence="5">
    <location>
        <begin position="346"/>
        <end position="366"/>
    </location>
</feature>
<organism evidence="7 8">
    <name type="scientific">Synaphobranchus kaupii</name>
    <name type="common">Kaup's arrowtooth eel</name>
    <dbReference type="NCBI Taxonomy" id="118154"/>
    <lineage>
        <taxon>Eukaryota</taxon>
        <taxon>Metazoa</taxon>
        <taxon>Chordata</taxon>
        <taxon>Craniata</taxon>
        <taxon>Vertebrata</taxon>
        <taxon>Euteleostomi</taxon>
        <taxon>Actinopterygii</taxon>
        <taxon>Neopterygii</taxon>
        <taxon>Teleostei</taxon>
        <taxon>Anguilliformes</taxon>
        <taxon>Synaphobranchidae</taxon>
        <taxon>Synaphobranchus</taxon>
    </lineage>
</organism>
<dbReference type="AlphaFoldDB" id="A0A9Q1FYU9"/>
<dbReference type="PROSITE" id="PS50261">
    <property type="entry name" value="G_PROTEIN_RECEP_F2_4"/>
    <property type="match status" value="1"/>
</dbReference>
<dbReference type="GO" id="GO:0007166">
    <property type="term" value="P:cell surface receptor signaling pathway"/>
    <property type="evidence" value="ECO:0007669"/>
    <property type="project" value="InterPro"/>
</dbReference>
<dbReference type="GO" id="GO:0004930">
    <property type="term" value="F:G protein-coupled receptor activity"/>
    <property type="evidence" value="ECO:0007669"/>
    <property type="project" value="InterPro"/>
</dbReference>
<dbReference type="InterPro" id="IPR017981">
    <property type="entry name" value="GPCR_2-like_7TM"/>
</dbReference>
<dbReference type="PANTHER" id="PTHR12011:SF326">
    <property type="entry name" value="ADHESION G-PROTEIN COUPLED RECEPTOR G5"/>
    <property type="match status" value="1"/>
</dbReference>
<feature type="transmembrane region" description="Helical" evidence="5">
    <location>
        <begin position="320"/>
        <end position="340"/>
    </location>
</feature>
<keyword evidence="4 5" id="KW-0472">Membrane</keyword>
<dbReference type="Proteomes" id="UP001152622">
    <property type="component" value="Chromosome 3"/>
</dbReference>
<dbReference type="InterPro" id="IPR000832">
    <property type="entry name" value="GPCR_2_secretin-like"/>
</dbReference>
<feature type="transmembrane region" description="Helical" evidence="5">
    <location>
        <begin position="276"/>
        <end position="299"/>
    </location>
</feature>
<keyword evidence="3 5" id="KW-1133">Transmembrane helix</keyword>
<dbReference type="EMBL" id="JAINUF010000003">
    <property type="protein sequence ID" value="KAJ8369922.1"/>
    <property type="molecule type" value="Genomic_DNA"/>
</dbReference>
<feature type="transmembrane region" description="Helical" evidence="5">
    <location>
        <begin position="113"/>
        <end position="138"/>
    </location>
</feature>
<dbReference type="GO" id="GO:0005886">
    <property type="term" value="C:plasma membrane"/>
    <property type="evidence" value="ECO:0007669"/>
    <property type="project" value="TreeGrafter"/>
</dbReference>
<evidence type="ECO:0000256" key="3">
    <source>
        <dbReference type="ARBA" id="ARBA00022989"/>
    </source>
</evidence>
<feature type="transmembrane region" description="Helical" evidence="5">
    <location>
        <begin position="150"/>
        <end position="167"/>
    </location>
</feature>
<evidence type="ECO:0000256" key="1">
    <source>
        <dbReference type="ARBA" id="ARBA00004141"/>
    </source>
</evidence>
<dbReference type="PANTHER" id="PTHR12011">
    <property type="entry name" value="ADHESION G-PROTEIN COUPLED RECEPTOR"/>
    <property type="match status" value="1"/>
</dbReference>
<reference evidence="7" key="1">
    <citation type="journal article" date="2023" name="Science">
        <title>Genome structures resolve the early diversification of teleost fishes.</title>
        <authorList>
            <person name="Parey E."/>
            <person name="Louis A."/>
            <person name="Montfort J."/>
            <person name="Bouchez O."/>
            <person name="Roques C."/>
            <person name="Iampietro C."/>
            <person name="Lluch J."/>
            <person name="Castinel A."/>
            <person name="Donnadieu C."/>
            <person name="Desvignes T."/>
            <person name="Floi Bucao C."/>
            <person name="Jouanno E."/>
            <person name="Wen M."/>
            <person name="Mejri S."/>
            <person name="Dirks R."/>
            <person name="Jansen H."/>
            <person name="Henkel C."/>
            <person name="Chen W.J."/>
            <person name="Zahm M."/>
            <person name="Cabau C."/>
            <person name="Klopp C."/>
            <person name="Thompson A.W."/>
            <person name="Robinson-Rechavi M."/>
            <person name="Braasch I."/>
            <person name="Lecointre G."/>
            <person name="Bobe J."/>
            <person name="Postlethwait J.H."/>
            <person name="Berthelot C."/>
            <person name="Roest Crollius H."/>
            <person name="Guiguen Y."/>
        </authorList>
    </citation>
    <scope>NUCLEOTIDE SEQUENCE</scope>
    <source>
        <strain evidence="7">WJC10195</strain>
    </source>
</reference>
<comment type="subcellular location">
    <subcellularLocation>
        <location evidence="1">Membrane</location>
        <topology evidence="1">Multi-pass membrane protein</topology>
    </subcellularLocation>
</comment>
<name>A0A9Q1FYU9_SYNKA</name>
<comment type="caution">
    <text evidence="7">The sequence shown here is derived from an EMBL/GenBank/DDBJ whole genome shotgun (WGS) entry which is preliminary data.</text>
</comment>
<feature type="domain" description="G-protein coupled receptors family 2 profile 2" evidence="6">
    <location>
        <begin position="114"/>
        <end position="368"/>
    </location>
</feature>
<dbReference type="PRINTS" id="PR00249">
    <property type="entry name" value="GPCRSECRETIN"/>
</dbReference>
<dbReference type="Gene3D" id="1.20.1070.10">
    <property type="entry name" value="Rhodopsin 7-helix transmembrane proteins"/>
    <property type="match status" value="1"/>
</dbReference>
<dbReference type="Pfam" id="PF00002">
    <property type="entry name" value="7tm_2"/>
    <property type="match status" value="1"/>
</dbReference>
<accession>A0A9Q1FYU9</accession>
<keyword evidence="2 5" id="KW-0812">Transmembrane</keyword>
<sequence>MTVTEDKWTFGEFEDLENALERTNFNSDHLSFTEGLFVAHLYRPSQNFRGLNISANETAISSVDGEVTDFTVRAHLPKTVLNPDDHGTVVFCMITAPNLFEVSPATSEKDRTILSYISLIGCSISLFFLVVTVIVHICHRKMLAEVTLKVHLNLVVALILLNVHFLPSQQVASLSVSGPCIYVAVMLHYSLLATFAWMAIEGFHLYLLLIRVFNIYIKRYLLKLGLVGWGLPAVVVAIILIVDKDVYQRVTLHTSDNSTVSTEICYLQNSTVQMLNVALCGLVWAFSLIMLALASRLILTLRRDGVPGGKSRTCKDIVTLLSISFLLGVTWGLVFCSFGHLPTPALYLFCILNSLQGFFVSLWMLLTRRRASSAPRNHSQATRVIKQDQVSLTRIEEKHDLLPFEERIRKQDDRSETSPNCGISVGCACRKSSYRCCYSEI</sequence>
<keyword evidence="8" id="KW-1185">Reference proteome</keyword>